<evidence type="ECO:0000313" key="2">
    <source>
        <dbReference type="EMBL" id="MBB6348175.1"/>
    </source>
</evidence>
<dbReference type="Proteomes" id="UP000583800">
    <property type="component" value="Unassembled WGS sequence"/>
</dbReference>
<name>A0A7X0C452_9ACTN</name>
<reference evidence="2 3" key="1">
    <citation type="submission" date="2020-08" db="EMBL/GenBank/DDBJ databases">
        <title>Sequencing the genomes of 1000 actinobacteria strains.</title>
        <authorList>
            <person name="Klenk H.-P."/>
        </authorList>
    </citation>
    <scope>NUCLEOTIDE SEQUENCE [LARGE SCALE GENOMIC DNA]</scope>
    <source>
        <strain evidence="2 3">DSM 45913</strain>
    </source>
</reference>
<keyword evidence="1" id="KW-1133">Transmembrane helix</keyword>
<protein>
    <submittedName>
        <fullName evidence="2">Uncharacterized protein</fullName>
    </submittedName>
</protein>
<dbReference type="AlphaFoldDB" id="A0A7X0C452"/>
<comment type="caution">
    <text evidence="2">The sequence shown here is derived from an EMBL/GenBank/DDBJ whole genome shotgun (WGS) entry which is preliminary data.</text>
</comment>
<keyword evidence="3" id="KW-1185">Reference proteome</keyword>
<keyword evidence="1" id="KW-0472">Membrane</keyword>
<keyword evidence="1" id="KW-0812">Transmembrane</keyword>
<accession>A0A7X0C452</accession>
<dbReference type="EMBL" id="JACHJB010000002">
    <property type="protein sequence ID" value="MBB6348175.1"/>
    <property type="molecule type" value="Genomic_DNA"/>
</dbReference>
<gene>
    <name evidence="2" type="ORF">FHU36_004720</name>
</gene>
<sequence>MRRTVTAAHGGSRFLAAVVCHVLMIALLAAIVA</sequence>
<organism evidence="2 3">
    <name type="scientific">Nonomuraea muscovyensis</name>
    <dbReference type="NCBI Taxonomy" id="1124761"/>
    <lineage>
        <taxon>Bacteria</taxon>
        <taxon>Bacillati</taxon>
        <taxon>Actinomycetota</taxon>
        <taxon>Actinomycetes</taxon>
        <taxon>Streptosporangiales</taxon>
        <taxon>Streptosporangiaceae</taxon>
        <taxon>Nonomuraea</taxon>
    </lineage>
</organism>
<proteinExistence type="predicted"/>
<evidence type="ECO:0000313" key="3">
    <source>
        <dbReference type="Proteomes" id="UP000583800"/>
    </source>
</evidence>
<evidence type="ECO:0000256" key="1">
    <source>
        <dbReference type="SAM" id="Phobius"/>
    </source>
</evidence>
<feature type="transmembrane region" description="Helical" evidence="1">
    <location>
        <begin position="12"/>
        <end position="32"/>
    </location>
</feature>